<comment type="caution">
    <text evidence="1">The sequence shown here is derived from an EMBL/GenBank/DDBJ whole genome shotgun (WGS) entry which is preliminary data.</text>
</comment>
<reference evidence="1" key="1">
    <citation type="submission" date="2021-03" db="EMBL/GenBank/DDBJ databases">
        <authorList>
            <person name="Tagirdzhanova G."/>
        </authorList>
    </citation>
    <scope>NUCLEOTIDE SEQUENCE</scope>
</reference>
<accession>A0A8H3EUE5</accession>
<organism evidence="1 2">
    <name type="scientific">Imshaugia aleurites</name>
    <dbReference type="NCBI Taxonomy" id="172621"/>
    <lineage>
        <taxon>Eukaryota</taxon>
        <taxon>Fungi</taxon>
        <taxon>Dikarya</taxon>
        <taxon>Ascomycota</taxon>
        <taxon>Pezizomycotina</taxon>
        <taxon>Lecanoromycetes</taxon>
        <taxon>OSLEUM clade</taxon>
        <taxon>Lecanoromycetidae</taxon>
        <taxon>Lecanorales</taxon>
        <taxon>Lecanorineae</taxon>
        <taxon>Parmeliaceae</taxon>
        <taxon>Imshaugia</taxon>
    </lineage>
</organism>
<dbReference type="AlphaFoldDB" id="A0A8H3EUE5"/>
<name>A0A8H3EUE5_9LECA</name>
<protein>
    <submittedName>
        <fullName evidence="1">Uncharacterized protein</fullName>
    </submittedName>
</protein>
<proteinExistence type="predicted"/>
<keyword evidence="2" id="KW-1185">Reference proteome</keyword>
<dbReference type="EMBL" id="CAJPDT010000009">
    <property type="protein sequence ID" value="CAF9911609.1"/>
    <property type="molecule type" value="Genomic_DNA"/>
</dbReference>
<sequence>MAHQERAPLSFAAVTTQPDFPPRCKHLTPGAGDLEALTTDYPASIPHVTSISIANSDGTHRAVDAIV</sequence>
<evidence type="ECO:0000313" key="2">
    <source>
        <dbReference type="Proteomes" id="UP000664534"/>
    </source>
</evidence>
<evidence type="ECO:0000313" key="1">
    <source>
        <dbReference type="EMBL" id="CAF9911609.1"/>
    </source>
</evidence>
<gene>
    <name evidence="1" type="ORF">IMSHALPRED_010524</name>
</gene>
<dbReference type="Proteomes" id="UP000664534">
    <property type="component" value="Unassembled WGS sequence"/>
</dbReference>